<dbReference type="AlphaFoldDB" id="A0A9D7SBZ0"/>
<proteinExistence type="predicted"/>
<dbReference type="EMBL" id="JADKFW010000017">
    <property type="protein sequence ID" value="MBK9719191.1"/>
    <property type="molecule type" value="Genomic_DNA"/>
</dbReference>
<organism evidence="1 2">
    <name type="scientific">Candidatus Defluviibacterium haderslevense</name>
    <dbReference type="NCBI Taxonomy" id="2981993"/>
    <lineage>
        <taxon>Bacteria</taxon>
        <taxon>Pseudomonadati</taxon>
        <taxon>Bacteroidota</taxon>
        <taxon>Saprospiria</taxon>
        <taxon>Saprospirales</taxon>
        <taxon>Saprospiraceae</taxon>
        <taxon>Candidatus Defluviibacterium</taxon>
    </lineage>
</organism>
<comment type="caution">
    <text evidence="1">The sequence shown here is derived from an EMBL/GenBank/DDBJ whole genome shotgun (WGS) entry which is preliminary data.</text>
</comment>
<sequence>MTIVKNLVKLLIGCLHNLIDKRATGIGATTCELTSPRNSIIVVPTRALAYSKALSHSDSFYLGSPYGNIKSKINDEEIRIYLSSDIEFKKFLVVADSLPRLIKVIGDDVYKDFFIMIDEIDSFQSEVGYRPKMELSIEYFFRFKEGCLVSATLIDFSDPKVNALPRITIDYMVKVKKELNIFYGSRQTVKTVSELIKDYFLKRQYWTACKSDSNSKLLVAYNSVESIMEVIALLPLDLRSKCKVLCSEKSKEKTILDNIEYYDELMDNLLPCQINFITSAYFVGIDIDEAFCPLLVNDSKVQHSFLSLEKIKQIEGRCRVELESVFVLFSRARTDFHGTTKEVLLDRAADQVYSIKSMILSGNTDSLKGESLRYKVEPLIDYFNPQALCKLTSNDNIEVSHLAIDNELLKDKLLNVTYKTPQNFTLAMQYNYEINTVWVYEHLKSEQEMKIIYDYHIEKRQNIEKQKFDFIADLNSNRSNQELFEHTTSKTGNDSYTFYSTLSGSISDTDIATYLEHNFVGSTNTKKLHRITRSYKYFKSSTNSDWKSNIIKEFSIGSEYTPDEILAKIEQIQFDYGTFDDSIGRVTTKTKATQLLGEFLKIERLQKRGSSNQKVNLYKVVGENPMDFKVKNMPYTPWT</sequence>
<evidence type="ECO:0000313" key="2">
    <source>
        <dbReference type="Proteomes" id="UP000808349"/>
    </source>
</evidence>
<evidence type="ECO:0000313" key="1">
    <source>
        <dbReference type="EMBL" id="MBK9719191.1"/>
    </source>
</evidence>
<name>A0A9D7SBZ0_9BACT</name>
<protein>
    <submittedName>
        <fullName evidence="1">Uncharacterized protein</fullName>
    </submittedName>
</protein>
<reference evidence="1 2" key="1">
    <citation type="submission" date="2020-10" db="EMBL/GenBank/DDBJ databases">
        <title>Connecting structure to function with the recovery of over 1000 high-quality activated sludge metagenome-assembled genomes encoding full-length rRNA genes using long-read sequencing.</title>
        <authorList>
            <person name="Singleton C.M."/>
            <person name="Petriglieri F."/>
            <person name="Kristensen J.M."/>
            <person name="Kirkegaard R.H."/>
            <person name="Michaelsen T.Y."/>
            <person name="Andersen M.H."/>
            <person name="Karst S.M."/>
            <person name="Dueholm M.S."/>
            <person name="Nielsen P.H."/>
            <person name="Albertsen M."/>
        </authorList>
    </citation>
    <scope>NUCLEOTIDE SEQUENCE [LARGE SCALE GENOMIC DNA]</scope>
    <source>
        <strain evidence="1">Ribe_18-Q3-R11-54_BAT3C.373</strain>
    </source>
</reference>
<dbReference type="Proteomes" id="UP000808349">
    <property type="component" value="Unassembled WGS sequence"/>
</dbReference>
<gene>
    <name evidence="1" type="ORF">IPO85_17060</name>
</gene>
<accession>A0A9D7SBZ0</accession>